<evidence type="ECO:0000313" key="3">
    <source>
        <dbReference type="Proteomes" id="UP000677228"/>
    </source>
</evidence>
<dbReference type="AlphaFoldDB" id="A0A8S2E4U9"/>
<accession>A0A8S2E4U9</accession>
<comment type="caution">
    <text evidence="1">The sequence shown here is derived from an EMBL/GenBank/DDBJ whole genome shotgun (WGS) entry which is preliminary data.</text>
</comment>
<dbReference type="Proteomes" id="UP000682733">
    <property type="component" value="Unassembled WGS sequence"/>
</dbReference>
<protein>
    <submittedName>
        <fullName evidence="1">Uncharacterized protein</fullName>
    </submittedName>
</protein>
<gene>
    <name evidence="1" type="ORF">OVA965_LOCUS20361</name>
    <name evidence="2" type="ORF">TMI583_LOCUS20714</name>
</gene>
<dbReference type="Proteomes" id="UP000677228">
    <property type="component" value="Unassembled WGS sequence"/>
</dbReference>
<proteinExistence type="predicted"/>
<reference evidence="1" key="1">
    <citation type="submission" date="2021-02" db="EMBL/GenBank/DDBJ databases">
        <authorList>
            <person name="Nowell W R."/>
        </authorList>
    </citation>
    <scope>NUCLEOTIDE SEQUENCE</scope>
</reference>
<dbReference type="EMBL" id="CAJNOK010010793">
    <property type="protein sequence ID" value="CAF1124925.1"/>
    <property type="molecule type" value="Genomic_DNA"/>
</dbReference>
<evidence type="ECO:0000313" key="2">
    <source>
        <dbReference type="EMBL" id="CAF3902037.1"/>
    </source>
</evidence>
<sequence length="83" mass="9325">MVTTPEVSPLPQDDMRLVSPSQISFHSSTIMPFATTFSIVNSNYQDWDTSSAITPVSDSILVRAFTTQQQQEHHKLRAIMKSI</sequence>
<dbReference type="EMBL" id="CAJOBA010018965">
    <property type="protein sequence ID" value="CAF3902037.1"/>
    <property type="molecule type" value="Genomic_DNA"/>
</dbReference>
<evidence type="ECO:0000313" key="1">
    <source>
        <dbReference type="EMBL" id="CAF1124925.1"/>
    </source>
</evidence>
<name>A0A8S2E4U9_9BILA</name>
<organism evidence="1 3">
    <name type="scientific">Didymodactylos carnosus</name>
    <dbReference type="NCBI Taxonomy" id="1234261"/>
    <lineage>
        <taxon>Eukaryota</taxon>
        <taxon>Metazoa</taxon>
        <taxon>Spiralia</taxon>
        <taxon>Gnathifera</taxon>
        <taxon>Rotifera</taxon>
        <taxon>Eurotatoria</taxon>
        <taxon>Bdelloidea</taxon>
        <taxon>Philodinida</taxon>
        <taxon>Philodinidae</taxon>
        <taxon>Didymodactylos</taxon>
    </lineage>
</organism>